<protein>
    <submittedName>
        <fullName evidence="1">Uncharacterized protein</fullName>
    </submittedName>
</protein>
<gene>
    <name evidence="1" type="ORF">BT96DRAFT_991199</name>
</gene>
<organism evidence="1 2">
    <name type="scientific">Gymnopus androsaceus JB14</name>
    <dbReference type="NCBI Taxonomy" id="1447944"/>
    <lineage>
        <taxon>Eukaryota</taxon>
        <taxon>Fungi</taxon>
        <taxon>Dikarya</taxon>
        <taxon>Basidiomycota</taxon>
        <taxon>Agaricomycotina</taxon>
        <taxon>Agaricomycetes</taxon>
        <taxon>Agaricomycetidae</taxon>
        <taxon>Agaricales</taxon>
        <taxon>Marasmiineae</taxon>
        <taxon>Omphalotaceae</taxon>
        <taxon>Gymnopus</taxon>
    </lineage>
</organism>
<dbReference type="Proteomes" id="UP000799118">
    <property type="component" value="Unassembled WGS sequence"/>
</dbReference>
<dbReference type="AlphaFoldDB" id="A0A6A4HW04"/>
<sequence>METGGNERALMSGSQFCIGHVLLTLTVSPSVRLRHLNSQARPVNALEYTTSVSLTSMWLHIHQHAHNWGPLFFNYLTILRFNALEEKKECQEWRCGIMDAEGCEGSGQSILEIRESTPAEGYLKHACTAGLHGCSRCSAVLLSRYSVSGPTTCLPNYLHLCFRRTATLLYPTPIPLSTALTGNQTARTPESSDLKVLQLV</sequence>
<reference evidence="1" key="1">
    <citation type="journal article" date="2019" name="Environ. Microbiol.">
        <title>Fungal ecological strategies reflected in gene transcription - a case study of two litter decomposers.</title>
        <authorList>
            <person name="Barbi F."/>
            <person name="Kohler A."/>
            <person name="Barry K."/>
            <person name="Baskaran P."/>
            <person name="Daum C."/>
            <person name="Fauchery L."/>
            <person name="Ihrmark K."/>
            <person name="Kuo A."/>
            <person name="LaButti K."/>
            <person name="Lipzen A."/>
            <person name="Morin E."/>
            <person name="Grigoriev I.V."/>
            <person name="Henrissat B."/>
            <person name="Lindahl B."/>
            <person name="Martin F."/>
        </authorList>
    </citation>
    <scope>NUCLEOTIDE SEQUENCE</scope>
    <source>
        <strain evidence="1">JB14</strain>
    </source>
</reference>
<keyword evidence="2" id="KW-1185">Reference proteome</keyword>
<proteinExistence type="predicted"/>
<dbReference type="EMBL" id="ML769435">
    <property type="protein sequence ID" value="KAE9402396.1"/>
    <property type="molecule type" value="Genomic_DNA"/>
</dbReference>
<evidence type="ECO:0000313" key="2">
    <source>
        <dbReference type="Proteomes" id="UP000799118"/>
    </source>
</evidence>
<evidence type="ECO:0000313" key="1">
    <source>
        <dbReference type="EMBL" id="KAE9402396.1"/>
    </source>
</evidence>
<name>A0A6A4HW04_9AGAR</name>
<accession>A0A6A4HW04</accession>